<evidence type="ECO:0000256" key="3">
    <source>
        <dbReference type="ARBA" id="ARBA00022448"/>
    </source>
</evidence>
<evidence type="ECO:0000256" key="8">
    <source>
        <dbReference type="SAM" id="Coils"/>
    </source>
</evidence>
<dbReference type="Proteomes" id="UP000664800">
    <property type="component" value="Unassembled WGS sequence"/>
</dbReference>
<name>A0A8I1SXQ6_THIA3</name>
<keyword evidence="9" id="KW-0732">Signal</keyword>
<dbReference type="PANTHER" id="PTHR30026">
    <property type="entry name" value="OUTER MEMBRANE PROTEIN TOLC"/>
    <property type="match status" value="1"/>
</dbReference>
<dbReference type="GO" id="GO:0009279">
    <property type="term" value="C:cell outer membrane"/>
    <property type="evidence" value="ECO:0007669"/>
    <property type="project" value="UniProtKB-SubCell"/>
</dbReference>
<feature type="signal peptide" evidence="9">
    <location>
        <begin position="1"/>
        <end position="29"/>
    </location>
</feature>
<dbReference type="SUPFAM" id="SSF56954">
    <property type="entry name" value="Outer membrane efflux proteins (OEP)"/>
    <property type="match status" value="1"/>
</dbReference>
<evidence type="ECO:0000256" key="1">
    <source>
        <dbReference type="ARBA" id="ARBA00004442"/>
    </source>
</evidence>
<dbReference type="InterPro" id="IPR051906">
    <property type="entry name" value="TolC-like"/>
</dbReference>
<keyword evidence="5" id="KW-0812">Transmembrane</keyword>
<evidence type="ECO:0000256" key="4">
    <source>
        <dbReference type="ARBA" id="ARBA00022452"/>
    </source>
</evidence>
<keyword evidence="7" id="KW-0998">Cell outer membrane</keyword>
<feature type="coiled-coil region" evidence="8">
    <location>
        <begin position="350"/>
        <end position="377"/>
    </location>
</feature>
<dbReference type="AlphaFoldDB" id="A0A8I1SXQ6"/>
<accession>A0A8I1SXQ6</accession>
<dbReference type="GO" id="GO:1990281">
    <property type="term" value="C:efflux pump complex"/>
    <property type="evidence" value="ECO:0007669"/>
    <property type="project" value="TreeGrafter"/>
</dbReference>
<evidence type="ECO:0000313" key="10">
    <source>
        <dbReference type="EMBL" id="MBN8744864.1"/>
    </source>
</evidence>
<comment type="similarity">
    <text evidence="2">Belongs to the outer membrane factor (OMF) (TC 1.B.17) family.</text>
</comment>
<proteinExistence type="inferred from homology"/>
<reference evidence="10" key="1">
    <citation type="submission" date="2021-02" db="EMBL/GenBank/DDBJ databases">
        <title>Thiocyanate and organic carbon inputs drive convergent selection for specific autotrophic Afipia and Thiobacillus strains within complex microbiomes.</title>
        <authorList>
            <person name="Huddy R.J."/>
            <person name="Sachdeva R."/>
            <person name="Kadzinga F."/>
            <person name="Kantor R.S."/>
            <person name="Harrison S.T.L."/>
            <person name="Banfield J.F."/>
        </authorList>
    </citation>
    <scope>NUCLEOTIDE SEQUENCE</scope>
    <source>
        <strain evidence="10">SCN18_13_7_16_R3_B_64_19</strain>
    </source>
</reference>
<dbReference type="InterPro" id="IPR003423">
    <property type="entry name" value="OMP_efflux"/>
</dbReference>
<evidence type="ECO:0000256" key="7">
    <source>
        <dbReference type="ARBA" id="ARBA00023237"/>
    </source>
</evidence>
<gene>
    <name evidence="10" type="ORF">J0I24_11230</name>
</gene>
<sequence>MKRNFPHQPTRLRTLAALVFLSAAQASLAQQPPATQASSPAVALTGAAAAAASAPASDLAAVLQTIAARSPDVLAAQAAKAQADAQVQQARAAWFGKVDAYATSQHYNDPRLTRAITLPPNVAAYPFSADQFGYGLNAQLPIDLSGQIAAEVDAARARAAGAQWSAADMRLRALLQGATLYRNLQALAGQRQALDRQLQSLKTSERVAEAGLKVGNIARVDLLRVQAAVAAVQAQIAGADGQERKVRAQLAALMGVPSFDAAALAPDSGPTHFPANGNVLPPSIQTAQSALQASQDKVRAAQRAMLPQFAATGGWNRNAVHWDNRPVDTWQFNLGVTFNLWSGGAQTAAVDAAQAAANQAQQQLQAAQDNLRAARDGAVALWNSQDQSWRAAESGLRAAAESARIEQDRFKHGLGSATDLIAAEAALASARASVASALAGWWQADDALRYAYGERPAALQAVDSTSSSTQP</sequence>
<evidence type="ECO:0000313" key="11">
    <source>
        <dbReference type="Proteomes" id="UP000664800"/>
    </source>
</evidence>
<dbReference type="Gene3D" id="1.20.1600.10">
    <property type="entry name" value="Outer membrane efflux proteins (OEP)"/>
    <property type="match status" value="1"/>
</dbReference>
<dbReference type="GO" id="GO:0015288">
    <property type="term" value="F:porin activity"/>
    <property type="evidence" value="ECO:0007669"/>
    <property type="project" value="TreeGrafter"/>
</dbReference>
<comment type="caution">
    <text evidence="10">The sequence shown here is derived from an EMBL/GenBank/DDBJ whole genome shotgun (WGS) entry which is preliminary data.</text>
</comment>
<feature type="chain" id="PRO_5034068399" evidence="9">
    <location>
        <begin position="30"/>
        <end position="471"/>
    </location>
</feature>
<keyword evidence="8" id="KW-0175">Coiled coil</keyword>
<evidence type="ECO:0000256" key="5">
    <source>
        <dbReference type="ARBA" id="ARBA00022692"/>
    </source>
</evidence>
<comment type="subcellular location">
    <subcellularLocation>
        <location evidence="1">Cell outer membrane</location>
    </subcellularLocation>
</comment>
<keyword evidence="3" id="KW-0813">Transport</keyword>
<organism evidence="10 11">
    <name type="scientific">Thiomonas arsenitoxydans (strain DSM 22701 / CIP 110005 / 3As)</name>
    <dbReference type="NCBI Taxonomy" id="426114"/>
    <lineage>
        <taxon>Bacteria</taxon>
        <taxon>Pseudomonadati</taxon>
        <taxon>Pseudomonadota</taxon>
        <taxon>Betaproteobacteria</taxon>
        <taxon>Burkholderiales</taxon>
        <taxon>Thiomonas</taxon>
    </lineage>
</organism>
<keyword evidence="6" id="KW-0472">Membrane</keyword>
<dbReference type="RefSeq" id="WP_276730969.1">
    <property type="nucleotide sequence ID" value="NZ_JAFKMR010000021.1"/>
</dbReference>
<keyword evidence="4" id="KW-1134">Transmembrane beta strand</keyword>
<protein>
    <submittedName>
        <fullName evidence="10">TolC family protein</fullName>
    </submittedName>
</protein>
<evidence type="ECO:0000256" key="2">
    <source>
        <dbReference type="ARBA" id="ARBA00007613"/>
    </source>
</evidence>
<evidence type="ECO:0000256" key="6">
    <source>
        <dbReference type="ARBA" id="ARBA00023136"/>
    </source>
</evidence>
<dbReference type="EMBL" id="JAFKMR010000021">
    <property type="protein sequence ID" value="MBN8744864.1"/>
    <property type="molecule type" value="Genomic_DNA"/>
</dbReference>
<dbReference type="PANTHER" id="PTHR30026:SF20">
    <property type="entry name" value="OUTER MEMBRANE PROTEIN TOLC"/>
    <property type="match status" value="1"/>
</dbReference>
<evidence type="ECO:0000256" key="9">
    <source>
        <dbReference type="SAM" id="SignalP"/>
    </source>
</evidence>
<dbReference type="GO" id="GO:0015562">
    <property type="term" value="F:efflux transmembrane transporter activity"/>
    <property type="evidence" value="ECO:0007669"/>
    <property type="project" value="InterPro"/>
</dbReference>
<dbReference type="Pfam" id="PF02321">
    <property type="entry name" value="OEP"/>
    <property type="match status" value="2"/>
</dbReference>